<evidence type="ECO:0000313" key="2">
    <source>
        <dbReference type="EMBL" id="ALU64576.1"/>
    </source>
</evidence>
<evidence type="ECO:0000256" key="1">
    <source>
        <dbReference type="SAM" id="MobiDB-lite"/>
    </source>
</evidence>
<reference evidence="2" key="1">
    <citation type="submission" date="2015-10" db="EMBL/GenBank/DDBJ databases">
        <title>Comparative analysis of sym-gene organization in Rhizobium leguminosarum bv. viciae strains, isolated from different host plants and demonstrating clear differences in symbiotic specificity.</title>
        <authorList>
            <person name="Chirak E.R."/>
            <person name="Kimeklis A.K."/>
            <person name="Andronov E.E."/>
        </authorList>
    </citation>
    <scope>NUCLEOTIDE SEQUENCE</scope>
    <source>
        <strain evidence="2">Vaf12</strain>
    </source>
</reference>
<organism evidence="2">
    <name type="scientific">Rhizobium leguminosarum bv. viciae</name>
    <dbReference type="NCBI Taxonomy" id="387"/>
    <lineage>
        <taxon>Bacteria</taxon>
        <taxon>Pseudomonadati</taxon>
        <taxon>Pseudomonadota</taxon>
        <taxon>Alphaproteobacteria</taxon>
        <taxon>Hyphomicrobiales</taxon>
        <taxon>Rhizobiaceae</taxon>
        <taxon>Rhizobium/Agrobacterium group</taxon>
        <taxon>Rhizobium</taxon>
    </lineage>
</organism>
<name>A0A0U3I6B7_RHILV</name>
<proteinExistence type="predicted"/>
<accession>A0A0U3I6B7</accession>
<dbReference type="EMBL" id="KT944070">
    <property type="protein sequence ID" value="ALU64576.1"/>
    <property type="molecule type" value="Genomic_DNA"/>
</dbReference>
<sequence length="49" mass="5131">MLNGRRLSGSAAWPMNGRDDGAKQPKLSTPTGGSFGLEALYPLQALEGI</sequence>
<dbReference type="AlphaFoldDB" id="A0A0U3I6B7"/>
<feature type="region of interest" description="Disordered" evidence="1">
    <location>
        <begin position="1"/>
        <end position="33"/>
    </location>
</feature>
<protein>
    <submittedName>
        <fullName evidence="2">Uncharacterized protein</fullName>
    </submittedName>
</protein>